<evidence type="ECO:0000313" key="1">
    <source>
        <dbReference type="EMBL" id="MDY0409577.1"/>
    </source>
</evidence>
<comment type="caution">
    <text evidence="1">The sequence shown here is derived from an EMBL/GenBank/DDBJ whole genome shotgun (WGS) entry which is preliminary data.</text>
</comment>
<name>A0ABU5CT97_9BACI</name>
<reference evidence="1 2" key="1">
    <citation type="submission" date="2023-10" db="EMBL/GenBank/DDBJ databases">
        <title>Virgibacillus soli CC-YMP-6 genome.</title>
        <authorList>
            <person name="Miliotis G."/>
            <person name="Sengupta P."/>
            <person name="Hameed A."/>
            <person name="Chuvochina M."/>
            <person name="Mcdonagh F."/>
            <person name="Simpson A.C."/>
            <person name="Singh N.K."/>
            <person name="Rekha P.D."/>
            <person name="Raman K."/>
            <person name="Hugenholtz P."/>
            <person name="Venkateswaran K."/>
        </authorList>
    </citation>
    <scope>NUCLEOTIDE SEQUENCE [LARGE SCALE GENOMIC DNA]</scope>
    <source>
        <strain evidence="1 2">CC-YMP-6</strain>
    </source>
</reference>
<gene>
    <name evidence="1" type="ORF">RWD45_14635</name>
</gene>
<dbReference type="RefSeq" id="WP_320380371.1">
    <property type="nucleotide sequence ID" value="NZ_JAWDIQ010000002.1"/>
</dbReference>
<organism evidence="1 2">
    <name type="scientific">Paracerasibacillus soli</name>
    <dbReference type="NCBI Taxonomy" id="480284"/>
    <lineage>
        <taxon>Bacteria</taxon>
        <taxon>Bacillati</taxon>
        <taxon>Bacillota</taxon>
        <taxon>Bacilli</taxon>
        <taxon>Bacillales</taxon>
        <taxon>Bacillaceae</taxon>
        <taxon>Paracerasibacillus</taxon>
    </lineage>
</organism>
<protein>
    <submittedName>
        <fullName evidence="1">Uncharacterized protein</fullName>
    </submittedName>
</protein>
<keyword evidence="2" id="KW-1185">Reference proteome</keyword>
<accession>A0ABU5CT97</accession>
<dbReference type="EMBL" id="JAWDIQ010000002">
    <property type="protein sequence ID" value="MDY0409577.1"/>
    <property type="molecule type" value="Genomic_DNA"/>
</dbReference>
<proteinExistence type="predicted"/>
<dbReference type="Proteomes" id="UP001275315">
    <property type="component" value="Unassembled WGS sequence"/>
</dbReference>
<sequence>MAQYYQVTKRSAERTINKLLSGQVIKVVGEEKPYVKGRPRKLFQIDIGISS</sequence>
<evidence type="ECO:0000313" key="2">
    <source>
        <dbReference type="Proteomes" id="UP001275315"/>
    </source>
</evidence>